<reference evidence="8" key="1">
    <citation type="submission" date="2022-11" db="EMBL/GenBank/DDBJ databases">
        <title>Chromosome-level genome of Pogonophryne albipinna.</title>
        <authorList>
            <person name="Jo E."/>
        </authorList>
    </citation>
    <scope>NUCLEOTIDE SEQUENCE</scope>
    <source>
        <strain evidence="8">SGF0006</strain>
        <tissue evidence="8">Muscle</tissue>
    </source>
</reference>
<dbReference type="GO" id="GO:0004674">
    <property type="term" value="F:protein serine/threonine kinase activity"/>
    <property type="evidence" value="ECO:0007669"/>
    <property type="project" value="UniProtKB-KW"/>
</dbReference>
<evidence type="ECO:0000256" key="6">
    <source>
        <dbReference type="SAM" id="MobiDB-lite"/>
    </source>
</evidence>
<feature type="non-terminal residue" evidence="8">
    <location>
        <position position="160"/>
    </location>
</feature>
<keyword evidence="5" id="KW-0067">ATP-binding</keyword>
<evidence type="ECO:0000313" key="9">
    <source>
        <dbReference type="Proteomes" id="UP001219934"/>
    </source>
</evidence>
<keyword evidence="3" id="KW-0547">Nucleotide-binding</keyword>
<dbReference type="GO" id="GO:0005524">
    <property type="term" value="F:ATP binding"/>
    <property type="evidence" value="ECO:0007669"/>
    <property type="project" value="UniProtKB-KW"/>
</dbReference>
<evidence type="ECO:0000256" key="3">
    <source>
        <dbReference type="ARBA" id="ARBA00022741"/>
    </source>
</evidence>
<protein>
    <recommendedName>
        <fullName evidence="7">AGC-kinase C-terminal domain-containing protein</fullName>
    </recommendedName>
</protein>
<feature type="region of interest" description="Disordered" evidence="6">
    <location>
        <begin position="124"/>
        <end position="160"/>
    </location>
</feature>
<dbReference type="InterPro" id="IPR017892">
    <property type="entry name" value="Pkinase_C"/>
</dbReference>
<keyword evidence="9" id="KW-1185">Reference proteome</keyword>
<keyword evidence="1" id="KW-0723">Serine/threonine-protein kinase</keyword>
<dbReference type="Gene3D" id="3.30.200.20">
    <property type="entry name" value="Phosphorylase Kinase, domain 1"/>
    <property type="match status" value="1"/>
</dbReference>
<dbReference type="EMBL" id="JAPTMU010000003">
    <property type="protein sequence ID" value="KAJ4945858.1"/>
    <property type="molecule type" value="Genomic_DNA"/>
</dbReference>
<feature type="domain" description="AGC-kinase C-terminal" evidence="7">
    <location>
        <begin position="90"/>
        <end position="160"/>
    </location>
</feature>
<evidence type="ECO:0000256" key="5">
    <source>
        <dbReference type="ARBA" id="ARBA00022840"/>
    </source>
</evidence>
<keyword evidence="4" id="KW-0418">Kinase</keyword>
<evidence type="ECO:0000256" key="4">
    <source>
        <dbReference type="ARBA" id="ARBA00022777"/>
    </source>
</evidence>
<evidence type="ECO:0000313" key="8">
    <source>
        <dbReference type="EMBL" id="KAJ4945858.1"/>
    </source>
</evidence>
<sequence length="160" mass="18074">SESTIHQVEGTQNTPEGASQEMLIRAHGTLKTGSSRSRRRLLTPEEFDGDIASTSSTQKKKKRNRENQDPAEDSGPPMSLLLQEGSRCRQHRGYRTLPLVPPFQPQVSSETDTRYFDEEFTAQTITITPPEKYDEDGMDAADNERRPHFPQFSYSASGRE</sequence>
<dbReference type="SMART" id="SM00133">
    <property type="entry name" value="S_TK_X"/>
    <property type="match status" value="1"/>
</dbReference>
<comment type="caution">
    <text evidence="8">The sequence shown here is derived from an EMBL/GenBank/DDBJ whole genome shotgun (WGS) entry which is preliminary data.</text>
</comment>
<evidence type="ECO:0000259" key="7">
    <source>
        <dbReference type="PROSITE" id="PS51285"/>
    </source>
</evidence>
<dbReference type="AlphaFoldDB" id="A0AAD6FUF1"/>
<organism evidence="8 9">
    <name type="scientific">Pogonophryne albipinna</name>
    <dbReference type="NCBI Taxonomy" id="1090488"/>
    <lineage>
        <taxon>Eukaryota</taxon>
        <taxon>Metazoa</taxon>
        <taxon>Chordata</taxon>
        <taxon>Craniata</taxon>
        <taxon>Vertebrata</taxon>
        <taxon>Euteleostomi</taxon>
        <taxon>Actinopterygii</taxon>
        <taxon>Neopterygii</taxon>
        <taxon>Teleostei</taxon>
        <taxon>Neoteleostei</taxon>
        <taxon>Acanthomorphata</taxon>
        <taxon>Eupercaria</taxon>
        <taxon>Perciformes</taxon>
        <taxon>Notothenioidei</taxon>
        <taxon>Pogonophryne</taxon>
    </lineage>
</organism>
<dbReference type="Proteomes" id="UP001219934">
    <property type="component" value="Unassembled WGS sequence"/>
</dbReference>
<evidence type="ECO:0000256" key="1">
    <source>
        <dbReference type="ARBA" id="ARBA00022527"/>
    </source>
</evidence>
<dbReference type="Pfam" id="PF00433">
    <property type="entry name" value="Pkinase_C"/>
    <property type="match status" value="1"/>
</dbReference>
<name>A0AAD6FUF1_9TELE</name>
<dbReference type="PROSITE" id="PS51285">
    <property type="entry name" value="AGC_KINASE_CTER"/>
    <property type="match status" value="1"/>
</dbReference>
<feature type="region of interest" description="Disordered" evidence="6">
    <location>
        <begin position="1"/>
        <end position="111"/>
    </location>
</feature>
<accession>A0AAD6FUF1</accession>
<feature type="compositionally biased region" description="Polar residues" evidence="6">
    <location>
        <begin position="1"/>
        <end position="17"/>
    </location>
</feature>
<dbReference type="InterPro" id="IPR000961">
    <property type="entry name" value="AGC-kinase_C"/>
</dbReference>
<keyword evidence="2" id="KW-0808">Transferase</keyword>
<evidence type="ECO:0000256" key="2">
    <source>
        <dbReference type="ARBA" id="ARBA00022679"/>
    </source>
</evidence>
<gene>
    <name evidence="8" type="ORF">JOQ06_023536</name>
</gene>
<proteinExistence type="predicted"/>